<keyword evidence="1" id="KW-0808">Transferase</keyword>
<evidence type="ECO:0000313" key="6">
    <source>
        <dbReference type="Proteomes" id="UP000288096"/>
    </source>
</evidence>
<organism evidence="5 6">
    <name type="scientific">Desulfonema ishimotonii</name>
    <dbReference type="NCBI Taxonomy" id="45657"/>
    <lineage>
        <taxon>Bacteria</taxon>
        <taxon>Pseudomonadati</taxon>
        <taxon>Thermodesulfobacteriota</taxon>
        <taxon>Desulfobacteria</taxon>
        <taxon>Desulfobacterales</taxon>
        <taxon>Desulfococcaceae</taxon>
        <taxon>Desulfonema</taxon>
    </lineage>
</organism>
<dbReference type="RefSeq" id="WP_124327484.1">
    <property type="nucleotide sequence ID" value="NZ_BEXT01000001.1"/>
</dbReference>
<evidence type="ECO:0000313" key="5">
    <source>
        <dbReference type="EMBL" id="GBC60027.1"/>
    </source>
</evidence>
<evidence type="ECO:0000256" key="2">
    <source>
        <dbReference type="ARBA" id="ARBA00023315"/>
    </source>
</evidence>
<dbReference type="InterPro" id="IPR000182">
    <property type="entry name" value="GNAT_dom"/>
</dbReference>
<dbReference type="PROSITE" id="PS51186">
    <property type="entry name" value="GNAT"/>
    <property type="match status" value="1"/>
</dbReference>
<dbReference type="OrthoDB" id="6293260at2"/>
<dbReference type="EMBL" id="BEXT01000001">
    <property type="protein sequence ID" value="GBC60027.1"/>
    <property type="molecule type" value="Genomic_DNA"/>
</dbReference>
<evidence type="ECO:0000259" key="4">
    <source>
        <dbReference type="PROSITE" id="PS51186"/>
    </source>
</evidence>
<reference evidence="6" key="2">
    <citation type="submission" date="2019-01" db="EMBL/GenBank/DDBJ databases">
        <title>Genome sequence of Desulfonema ishimotonii strain Tokyo 01.</title>
        <authorList>
            <person name="Fukui M."/>
        </authorList>
    </citation>
    <scope>NUCLEOTIDE SEQUENCE [LARGE SCALE GENOMIC DNA]</scope>
    <source>
        <strain evidence="6">Tokyo 01</strain>
    </source>
</reference>
<evidence type="ECO:0000256" key="1">
    <source>
        <dbReference type="ARBA" id="ARBA00022679"/>
    </source>
</evidence>
<dbReference type="PANTHER" id="PTHR43792:SF8">
    <property type="entry name" value="[RIBOSOMAL PROTEIN US5]-ALANINE N-ACETYLTRANSFERASE"/>
    <property type="match status" value="1"/>
</dbReference>
<evidence type="ECO:0000256" key="3">
    <source>
        <dbReference type="ARBA" id="ARBA00038502"/>
    </source>
</evidence>
<sequence length="210" mass="23541">MRLILKRTLRILKMEIGRSRSVPGMTDFSGNPVSLGAVEIETERLVLRPVSMKYADVIYRNFTAQITRYMYPAPPEKIRDTGAFIRNSMKRRKQGTELVLAILCRKSGEFIGCCGIHAEKNPARPELGIWIKAAFHGHGCGREAVAGLKAWAERTVAYEYLVYPVDRRNIPSRKIAEAIGGRVADAVKVEALHGGILDEVIYRIDPPEHP</sequence>
<keyword evidence="2" id="KW-0012">Acyltransferase</keyword>
<dbReference type="SUPFAM" id="SSF55729">
    <property type="entry name" value="Acyl-CoA N-acyltransferases (Nat)"/>
    <property type="match status" value="1"/>
</dbReference>
<protein>
    <recommendedName>
        <fullName evidence="4">N-acetyltransferase domain-containing protein</fullName>
    </recommendedName>
</protein>
<accession>A0A401FST5</accession>
<comment type="similarity">
    <text evidence="3">Belongs to the acetyltransferase family. RimJ subfamily.</text>
</comment>
<dbReference type="Pfam" id="PF13302">
    <property type="entry name" value="Acetyltransf_3"/>
    <property type="match status" value="1"/>
</dbReference>
<gene>
    <name evidence="5" type="ORF">DENIS_0969</name>
</gene>
<dbReference type="Gene3D" id="3.40.630.30">
    <property type="match status" value="1"/>
</dbReference>
<dbReference type="PANTHER" id="PTHR43792">
    <property type="entry name" value="GNAT FAMILY, PUTATIVE (AFU_ORTHOLOGUE AFUA_3G00765)-RELATED-RELATED"/>
    <property type="match status" value="1"/>
</dbReference>
<dbReference type="InterPro" id="IPR016181">
    <property type="entry name" value="Acyl_CoA_acyltransferase"/>
</dbReference>
<name>A0A401FST5_9BACT</name>
<dbReference type="Proteomes" id="UP000288096">
    <property type="component" value="Unassembled WGS sequence"/>
</dbReference>
<keyword evidence="6" id="KW-1185">Reference proteome</keyword>
<dbReference type="GO" id="GO:0016747">
    <property type="term" value="F:acyltransferase activity, transferring groups other than amino-acyl groups"/>
    <property type="evidence" value="ECO:0007669"/>
    <property type="project" value="InterPro"/>
</dbReference>
<proteinExistence type="inferred from homology"/>
<feature type="domain" description="N-acetyltransferase" evidence="4">
    <location>
        <begin position="45"/>
        <end position="207"/>
    </location>
</feature>
<dbReference type="AlphaFoldDB" id="A0A401FST5"/>
<dbReference type="InterPro" id="IPR051531">
    <property type="entry name" value="N-acetyltransferase"/>
</dbReference>
<reference evidence="6" key="1">
    <citation type="submission" date="2017-11" db="EMBL/GenBank/DDBJ databases">
        <authorList>
            <person name="Watanabe M."/>
            <person name="Kojima H."/>
        </authorList>
    </citation>
    <scope>NUCLEOTIDE SEQUENCE [LARGE SCALE GENOMIC DNA]</scope>
    <source>
        <strain evidence="6">Tokyo 01</strain>
    </source>
</reference>
<comment type="caution">
    <text evidence="5">The sequence shown here is derived from an EMBL/GenBank/DDBJ whole genome shotgun (WGS) entry which is preliminary data.</text>
</comment>